<reference evidence="2" key="1">
    <citation type="submission" date="2022-07" db="EMBL/GenBank/DDBJ databases">
        <title>Phylogenomic reconstructions and comparative analyses of Kickxellomycotina fungi.</title>
        <authorList>
            <person name="Reynolds N.K."/>
            <person name="Stajich J.E."/>
            <person name="Barry K."/>
            <person name="Grigoriev I.V."/>
            <person name="Crous P."/>
            <person name="Smith M.E."/>
        </authorList>
    </citation>
    <scope>NUCLEOTIDE SEQUENCE</scope>
    <source>
        <strain evidence="2">NRRL 3115</strain>
    </source>
</reference>
<name>A0A9W8GCX9_9FUNG</name>
<dbReference type="SUPFAM" id="SSF50249">
    <property type="entry name" value="Nucleic acid-binding proteins"/>
    <property type="match status" value="1"/>
</dbReference>
<dbReference type="GO" id="GO:0006355">
    <property type="term" value="P:regulation of DNA-templated transcription"/>
    <property type="evidence" value="ECO:0007669"/>
    <property type="project" value="TreeGrafter"/>
</dbReference>
<dbReference type="Proteomes" id="UP001151518">
    <property type="component" value="Unassembled WGS sequence"/>
</dbReference>
<dbReference type="InterPro" id="IPR012340">
    <property type="entry name" value="NA-bd_OB-fold"/>
</dbReference>
<dbReference type="PANTHER" id="PTHR11289">
    <property type="entry name" value="BREAST CANCER TYPE 2 SUSCEPTIBILITY PROTEIN BRCA2"/>
    <property type="match status" value="1"/>
</dbReference>
<evidence type="ECO:0000313" key="2">
    <source>
        <dbReference type="EMBL" id="KAJ2680839.1"/>
    </source>
</evidence>
<evidence type="ECO:0000313" key="3">
    <source>
        <dbReference type="Proteomes" id="UP001151518"/>
    </source>
</evidence>
<dbReference type="InterPro" id="IPR015187">
    <property type="entry name" value="BRCA2_OB_1"/>
</dbReference>
<sequence length="189" mass="20889">MPAIKMGRLALKVLLEGNASSQQLEVLYLASIYSNGDSFRIEVIDRWYDINSAVDAILVQIIRNGGLCVGDKISCAGPHANGLSEGALPLFDTAKSALLSLTGNSVRRDRWHTKLGFQPKRMMYMSLSAVHELGGPIGAALDVTILRSYAMLYVETMATDQRVVRTEKEEQRIGVTFTEKRTMLLQEVL</sequence>
<proteinExistence type="predicted"/>
<accession>A0A9W8GCX9</accession>
<dbReference type="GO" id="GO:0000724">
    <property type="term" value="P:double-strand break repair via homologous recombination"/>
    <property type="evidence" value="ECO:0007669"/>
    <property type="project" value="InterPro"/>
</dbReference>
<dbReference type="OrthoDB" id="21095at2759"/>
<evidence type="ECO:0000259" key="1">
    <source>
        <dbReference type="Pfam" id="PF09103"/>
    </source>
</evidence>
<dbReference type="InterPro" id="IPR015525">
    <property type="entry name" value="BRCA2"/>
</dbReference>
<feature type="domain" description="BRCA2 OB1" evidence="1">
    <location>
        <begin position="10"/>
        <end position="118"/>
    </location>
</feature>
<organism evidence="2 3">
    <name type="scientific">Coemansia spiralis</name>
    <dbReference type="NCBI Taxonomy" id="417178"/>
    <lineage>
        <taxon>Eukaryota</taxon>
        <taxon>Fungi</taxon>
        <taxon>Fungi incertae sedis</taxon>
        <taxon>Zoopagomycota</taxon>
        <taxon>Kickxellomycotina</taxon>
        <taxon>Kickxellomycetes</taxon>
        <taxon>Kickxellales</taxon>
        <taxon>Kickxellaceae</taxon>
        <taxon>Coemansia</taxon>
    </lineage>
</organism>
<dbReference type="EMBL" id="JANBTW010000003">
    <property type="protein sequence ID" value="KAJ2680839.1"/>
    <property type="molecule type" value="Genomic_DNA"/>
</dbReference>
<dbReference type="PANTHER" id="PTHR11289:SF0">
    <property type="entry name" value="BREAST CANCER TYPE 2 SUSCEPTIBILITY PROTEIN"/>
    <property type="match status" value="1"/>
</dbReference>
<comment type="caution">
    <text evidence="2">The sequence shown here is derived from an EMBL/GenBank/DDBJ whole genome shotgun (WGS) entry which is preliminary data.</text>
</comment>
<gene>
    <name evidence="2" type="primary">BRCA2</name>
    <name evidence="2" type="ORF">GGI25_000475</name>
</gene>
<dbReference type="Pfam" id="PF09103">
    <property type="entry name" value="BRCA-2_OB1"/>
    <property type="match status" value="1"/>
</dbReference>
<dbReference type="Gene3D" id="2.40.50.140">
    <property type="entry name" value="Nucleic acid-binding proteins"/>
    <property type="match status" value="2"/>
</dbReference>
<dbReference type="AlphaFoldDB" id="A0A9W8GCX9"/>
<protein>
    <submittedName>
        <fullName evidence="2">Breast cancer 2, early onset</fullName>
    </submittedName>
</protein>